<evidence type="ECO:0000313" key="2">
    <source>
        <dbReference type="EMBL" id="OXL14990.1"/>
    </source>
</evidence>
<name>A0A229FTJ1_9BURK</name>
<evidence type="ECO:0000313" key="3">
    <source>
        <dbReference type="Proteomes" id="UP000215188"/>
    </source>
</evidence>
<keyword evidence="1" id="KW-0812">Transmembrane</keyword>
<dbReference type="AlphaFoldDB" id="A0A229FTJ1"/>
<accession>A0A229FTJ1</accession>
<dbReference type="RefSeq" id="WP_089516007.1">
    <property type="nucleotide sequence ID" value="NZ_NJGG01000002.1"/>
</dbReference>
<keyword evidence="3" id="KW-1185">Reference proteome</keyword>
<gene>
    <name evidence="2" type="ORF">AOC33_06645</name>
</gene>
<feature type="transmembrane region" description="Helical" evidence="1">
    <location>
        <begin position="14"/>
        <end position="33"/>
    </location>
</feature>
<sequence>MEQIWNDFFTEQNIYVLTIGGLYLLIFGFGKFMEIRQDNKKAQTIKKAKCHQCAIKEAQRENSELSKMPPFLG</sequence>
<dbReference type="EMBL" id="NJGG01000002">
    <property type="protein sequence ID" value="OXL14990.1"/>
    <property type="molecule type" value="Genomic_DNA"/>
</dbReference>
<reference evidence="2 3" key="1">
    <citation type="submission" date="2017-06" db="EMBL/GenBank/DDBJ databases">
        <title>Reclassification of a Polynucleobacter cosmopolitanus strain isolated from tropical Lake Victoria as Polynucleobacter victoriensis comb. nov.</title>
        <authorList>
            <person name="Hahn M.W."/>
        </authorList>
    </citation>
    <scope>NUCLEOTIDE SEQUENCE [LARGE SCALE GENOMIC DNA]</scope>
    <source>
        <strain evidence="2 3">MWH-MoIso2</strain>
    </source>
</reference>
<keyword evidence="1" id="KW-1133">Transmembrane helix</keyword>
<dbReference type="OrthoDB" id="9958278at2"/>
<proteinExistence type="predicted"/>
<protein>
    <submittedName>
        <fullName evidence="2">Uncharacterized protein</fullName>
    </submittedName>
</protein>
<keyword evidence="1" id="KW-0472">Membrane</keyword>
<evidence type="ECO:0000256" key="1">
    <source>
        <dbReference type="SAM" id="Phobius"/>
    </source>
</evidence>
<organism evidence="2 3">
    <name type="scientific">Polynucleobacter cosmopolitanus</name>
    <dbReference type="NCBI Taxonomy" id="351345"/>
    <lineage>
        <taxon>Bacteria</taxon>
        <taxon>Pseudomonadati</taxon>
        <taxon>Pseudomonadota</taxon>
        <taxon>Betaproteobacteria</taxon>
        <taxon>Burkholderiales</taxon>
        <taxon>Burkholderiaceae</taxon>
        <taxon>Polynucleobacter</taxon>
    </lineage>
</organism>
<comment type="caution">
    <text evidence="2">The sequence shown here is derived from an EMBL/GenBank/DDBJ whole genome shotgun (WGS) entry which is preliminary data.</text>
</comment>
<dbReference type="Proteomes" id="UP000215188">
    <property type="component" value="Unassembled WGS sequence"/>
</dbReference>